<evidence type="ECO:0000256" key="6">
    <source>
        <dbReference type="ARBA" id="ARBA00022989"/>
    </source>
</evidence>
<proteinExistence type="inferred from homology"/>
<evidence type="ECO:0000256" key="3">
    <source>
        <dbReference type="ARBA" id="ARBA00022692"/>
    </source>
</evidence>
<comment type="caution">
    <text evidence="12">The sequence shown here is derived from an EMBL/GenBank/DDBJ whole genome shotgun (WGS) entry which is preliminary data.</text>
</comment>
<dbReference type="PANTHER" id="PTHR31068">
    <property type="entry name" value="MITOCHONDRIAL DISTRIBUTION AND MORPHOLOGY PROTEIN 31"/>
    <property type="match status" value="1"/>
</dbReference>
<organism evidence="12 13">
    <name type="scientific">Lomentospora prolificans</name>
    <dbReference type="NCBI Taxonomy" id="41688"/>
    <lineage>
        <taxon>Eukaryota</taxon>
        <taxon>Fungi</taxon>
        <taxon>Dikarya</taxon>
        <taxon>Ascomycota</taxon>
        <taxon>Pezizomycotina</taxon>
        <taxon>Sordariomycetes</taxon>
        <taxon>Hypocreomycetidae</taxon>
        <taxon>Microascales</taxon>
        <taxon>Microascaceae</taxon>
        <taxon>Lomentospora</taxon>
    </lineage>
</organism>
<dbReference type="PANTHER" id="PTHR31068:SF0">
    <property type="entry name" value="MITOCHONDRIAL DISTRIBUTION AND MORPHOLOGY PROTEIN 31"/>
    <property type="match status" value="1"/>
</dbReference>
<evidence type="ECO:0000313" key="13">
    <source>
        <dbReference type="Proteomes" id="UP000233524"/>
    </source>
</evidence>
<accession>A0A2N3NDZ6</accession>
<evidence type="ECO:0008006" key="14">
    <source>
        <dbReference type="Google" id="ProtNLM"/>
    </source>
</evidence>
<evidence type="ECO:0000256" key="9">
    <source>
        <dbReference type="ARBA" id="ARBA00025191"/>
    </source>
</evidence>
<dbReference type="Proteomes" id="UP000233524">
    <property type="component" value="Unassembled WGS sequence"/>
</dbReference>
<dbReference type="STRING" id="41688.A0A2N3NDZ6"/>
<keyword evidence="4" id="KW-0999">Mitochondrion inner membrane</keyword>
<dbReference type="InParanoid" id="A0A2N3NDZ6"/>
<comment type="function">
    <text evidence="9">Involved in the organization of the mitochondrial membranes and the global structure of the mitochondria. Also required for mitochondrial distribution and mobility as well as for the maintenance of mitochondrial DNA nucleoids structures.</text>
</comment>
<dbReference type="AlphaFoldDB" id="A0A2N3NDZ6"/>
<comment type="similarity">
    <text evidence="2">Belongs to the MDM31/MDM32 family.</text>
</comment>
<dbReference type="GO" id="GO:0007005">
    <property type="term" value="P:mitochondrion organization"/>
    <property type="evidence" value="ECO:0007669"/>
    <property type="project" value="InterPro"/>
</dbReference>
<protein>
    <recommendedName>
        <fullName evidence="14">Mitochondrial distribution and morphology protein 31</fullName>
    </recommendedName>
</protein>
<dbReference type="OrthoDB" id="17678at2759"/>
<evidence type="ECO:0000256" key="2">
    <source>
        <dbReference type="ARBA" id="ARBA00005687"/>
    </source>
</evidence>
<dbReference type="Pfam" id="PF08118">
    <property type="entry name" value="MDM31_MDM32"/>
    <property type="match status" value="1"/>
</dbReference>
<gene>
    <name evidence="12" type="ORF">jhhlp_002399</name>
</gene>
<evidence type="ECO:0000256" key="4">
    <source>
        <dbReference type="ARBA" id="ARBA00022792"/>
    </source>
</evidence>
<feature type="transmembrane region" description="Helical" evidence="11">
    <location>
        <begin position="701"/>
        <end position="721"/>
    </location>
</feature>
<dbReference type="GO" id="GO:0005743">
    <property type="term" value="C:mitochondrial inner membrane"/>
    <property type="evidence" value="ECO:0007669"/>
    <property type="project" value="UniProtKB-SubCell"/>
</dbReference>
<feature type="region of interest" description="Disordered" evidence="10">
    <location>
        <begin position="124"/>
        <end position="166"/>
    </location>
</feature>
<keyword evidence="7" id="KW-0496">Mitochondrion</keyword>
<comment type="subcellular location">
    <subcellularLocation>
        <location evidence="1">Mitochondrion inner membrane</location>
    </subcellularLocation>
</comment>
<feature type="transmembrane region" description="Helical" evidence="11">
    <location>
        <begin position="218"/>
        <end position="246"/>
    </location>
</feature>
<evidence type="ECO:0000256" key="1">
    <source>
        <dbReference type="ARBA" id="ARBA00004273"/>
    </source>
</evidence>
<evidence type="ECO:0000256" key="5">
    <source>
        <dbReference type="ARBA" id="ARBA00022946"/>
    </source>
</evidence>
<evidence type="ECO:0000313" key="12">
    <source>
        <dbReference type="EMBL" id="PKS10644.1"/>
    </source>
</evidence>
<dbReference type="FunCoup" id="A0A2N3NDZ6">
    <property type="interactions" value="23"/>
</dbReference>
<evidence type="ECO:0000256" key="7">
    <source>
        <dbReference type="ARBA" id="ARBA00023128"/>
    </source>
</evidence>
<evidence type="ECO:0000256" key="10">
    <source>
        <dbReference type="SAM" id="MobiDB-lite"/>
    </source>
</evidence>
<evidence type="ECO:0000256" key="11">
    <source>
        <dbReference type="SAM" id="Phobius"/>
    </source>
</evidence>
<dbReference type="VEuPathDB" id="FungiDB:jhhlp_002399"/>
<keyword evidence="13" id="KW-1185">Reference proteome</keyword>
<sequence length="722" mass="81132">MPRGILPVLGPLRVQRAPASLFTPLSVGLSSQNLPKFRPCLFRNTERAWLLSSGPPLGSARLLHSAHNAPAQVARAPIQFPVALRPQSRFRTRSPRTTPILAGTGRLASRIQLLTWRTIQTSSRPSRIGIRHVHQSSGPPPPRKPNDGHASQNGPEPTEPPTTEHESIASSMSKYLHLPHRPTKEELLAAANGFWQRFRVRFKWLSIRSMRPWNADEWGAFVSWFILSHLVWILVGTTTFFSLLIFSINTVFAQETLATWIGDYLTHSAGITVVFESAIVPKWKDGVISLRKVYVSRRPGQIQSSVSKGSAAAAAAAAEHSTADYHEEHDEVVDDGNYTQFDMTIDTVNVTLSFLKWWNGKGLLKDVEIKGVRGEVDRRHVVWPDAALDPLSYRHEHQPGDFELDYFKLDDLRVTVHQPEGFRPFEACIYSCELPQLRKRWLFYDLLSANNMSGSYDGSLFTIHTPLVDSLGSDKTFGNPAAWKKSTRLRIDGLRIDHLNRGVSGPFGWIYEGSVDIMADVMLPTDEEEGLGKVVSDFYDQLDDLVTSNRIRLLRKAGIEDESDLDISLPPNEPLHRAGVHIPQELIPEKDQSEPVAAEDRRYLVFDLRIRLNDVKSAVPLLTNDISYVNQALVRPIVAYINSRRTYIPITCRFAKRRSDFDGSWTTFDSGLMDDLSAETYTAFALNVENQQNRIRRLKKVGGWTLSLLIHAICGGMAGTLV</sequence>
<keyword evidence="6 11" id="KW-1133">Transmembrane helix</keyword>
<reference evidence="12 13" key="1">
    <citation type="journal article" date="2017" name="G3 (Bethesda)">
        <title>First Draft Genome Sequence of the Pathogenic Fungus Lomentospora prolificans (Formerly Scedosporium prolificans).</title>
        <authorList>
            <person name="Luo R."/>
            <person name="Zimin A."/>
            <person name="Workman R."/>
            <person name="Fan Y."/>
            <person name="Pertea G."/>
            <person name="Grossman N."/>
            <person name="Wear M.P."/>
            <person name="Jia B."/>
            <person name="Miller H."/>
            <person name="Casadevall A."/>
            <person name="Timp W."/>
            <person name="Zhang S.X."/>
            <person name="Salzberg S.L."/>
        </authorList>
    </citation>
    <scope>NUCLEOTIDE SEQUENCE [LARGE SCALE GENOMIC DNA]</scope>
    <source>
        <strain evidence="12 13">JHH-5317</strain>
    </source>
</reference>
<dbReference type="EMBL" id="NLAX01000008">
    <property type="protein sequence ID" value="PKS10644.1"/>
    <property type="molecule type" value="Genomic_DNA"/>
</dbReference>
<dbReference type="InterPro" id="IPR012571">
    <property type="entry name" value="Mdm31/Mdm32"/>
</dbReference>
<keyword evidence="3 11" id="KW-0812">Transmembrane</keyword>
<keyword evidence="8 11" id="KW-0472">Membrane</keyword>
<evidence type="ECO:0000256" key="8">
    <source>
        <dbReference type="ARBA" id="ARBA00023136"/>
    </source>
</evidence>
<name>A0A2N3NDZ6_9PEZI</name>
<dbReference type="GO" id="GO:0000001">
    <property type="term" value="P:mitochondrion inheritance"/>
    <property type="evidence" value="ECO:0007669"/>
    <property type="project" value="InterPro"/>
</dbReference>
<keyword evidence="5" id="KW-0809">Transit peptide</keyword>